<organism evidence="2">
    <name type="scientific">uncultured Pleomorphomonas sp</name>
    <dbReference type="NCBI Taxonomy" id="442121"/>
    <lineage>
        <taxon>Bacteria</taxon>
        <taxon>Pseudomonadati</taxon>
        <taxon>Pseudomonadota</taxon>
        <taxon>Alphaproteobacteria</taxon>
        <taxon>Hyphomicrobiales</taxon>
        <taxon>Pleomorphomonadaceae</taxon>
        <taxon>Pleomorphomonas</taxon>
        <taxon>environmental samples</taxon>
    </lineage>
</organism>
<dbReference type="PANTHER" id="PTHR35006:SF2">
    <property type="entry name" value="GLYOXALASE FAMILY PROTEIN (AFU_ORTHOLOGUE AFUA_5G14830)"/>
    <property type="match status" value="1"/>
</dbReference>
<dbReference type="InterPro" id="IPR029068">
    <property type="entry name" value="Glyas_Bleomycin-R_OHBP_Dase"/>
</dbReference>
<dbReference type="SUPFAM" id="SSF54593">
    <property type="entry name" value="Glyoxalase/Bleomycin resistance protein/Dihydroxybiphenyl dioxygenase"/>
    <property type="match status" value="1"/>
</dbReference>
<keyword evidence="2" id="KW-0223">Dioxygenase</keyword>
<keyword evidence="2" id="KW-0560">Oxidoreductase</keyword>
<dbReference type="EMBL" id="FMJD01000005">
    <property type="protein sequence ID" value="SCM75158.1"/>
    <property type="molecule type" value="Genomic_DNA"/>
</dbReference>
<dbReference type="PANTHER" id="PTHR35006">
    <property type="entry name" value="GLYOXALASE FAMILY PROTEIN (AFU_ORTHOLOGUE AFUA_5G14830)"/>
    <property type="match status" value="1"/>
</dbReference>
<dbReference type="Pfam" id="PF00903">
    <property type="entry name" value="Glyoxalase"/>
    <property type="match status" value="1"/>
</dbReference>
<evidence type="ECO:0000313" key="2">
    <source>
        <dbReference type="EMBL" id="SCM75158.1"/>
    </source>
</evidence>
<proteinExistence type="predicted"/>
<name>A0A212LCE2_9HYPH</name>
<dbReference type="RefSeq" id="WP_288199953.1">
    <property type="nucleotide sequence ID" value="NZ_LT608334.1"/>
</dbReference>
<dbReference type="PROSITE" id="PS51819">
    <property type="entry name" value="VOC"/>
    <property type="match status" value="1"/>
</dbReference>
<protein>
    <submittedName>
        <fullName evidence="2">Glyoxalase/bleomycin resistance protein/dioxygenase</fullName>
    </submittedName>
</protein>
<gene>
    <name evidence="2" type="ORF">KL86PLE_130559</name>
</gene>
<dbReference type="InterPro" id="IPR037523">
    <property type="entry name" value="VOC_core"/>
</dbReference>
<dbReference type="InterPro" id="IPR004360">
    <property type="entry name" value="Glyas_Fos-R_dOase_dom"/>
</dbReference>
<accession>A0A212LCE2</accession>
<evidence type="ECO:0000259" key="1">
    <source>
        <dbReference type="PROSITE" id="PS51819"/>
    </source>
</evidence>
<reference evidence="2" key="1">
    <citation type="submission" date="2016-08" db="EMBL/GenBank/DDBJ databases">
        <authorList>
            <person name="Seilhamer J.J."/>
        </authorList>
    </citation>
    <scope>NUCLEOTIDE SEQUENCE</scope>
    <source>
        <strain evidence="2">86</strain>
    </source>
</reference>
<feature type="domain" description="VOC" evidence="1">
    <location>
        <begin position="1"/>
        <end position="123"/>
    </location>
</feature>
<dbReference type="AlphaFoldDB" id="A0A212LCE2"/>
<dbReference type="GO" id="GO:0051213">
    <property type="term" value="F:dioxygenase activity"/>
    <property type="evidence" value="ECO:0007669"/>
    <property type="project" value="UniProtKB-KW"/>
</dbReference>
<dbReference type="Gene3D" id="3.10.180.10">
    <property type="entry name" value="2,3-Dihydroxybiphenyl 1,2-Dioxygenase, domain 1"/>
    <property type="match status" value="1"/>
</dbReference>
<sequence>MFDHVDCPVTDIRRSIAFYDLLLAPLGIARLITRLASSPTGASNAGYGRDGHAGFWLSDASRKGHLHVGFSAVTRDAVAAFHAAGLAAGGKDNGGPGLRPYAANYFAAYIIDPDGHNIEAVCRADR</sequence>